<dbReference type="InterPro" id="IPR003591">
    <property type="entry name" value="Leu-rich_rpt_typical-subtyp"/>
</dbReference>
<dbReference type="OrthoDB" id="1421090at2759"/>
<organism evidence="11 12">
    <name type="scientific">Aedes aegypti</name>
    <name type="common">Yellowfever mosquito</name>
    <name type="synonym">Culex aegypti</name>
    <dbReference type="NCBI Taxonomy" id="7159"/>
    <lineage>
        <taxon>Eukaryota</taxon>
        <taxon>Metazoa</taxon>
        <taxon>Ecdysozoa</taxon>
        <taxon>Arthropoda</taxon>
        <taxon>Hexapoda</taxon>
        <taxon>Insecta</taxon>
        <taxon>Pterygota</taxon>
        <taxon>Neoptera</taxon>
        <taxon>Endopterygota</taxon>
        <taxon>Diptera</taxon>
        <taxon>Nematocera</taxon>
        <taxon>Culicoidea</taxon>
        <taxon>Culicidae</taxon>
        <taxon>Culicinae</taxon>
        <taxon>Aedini</taxon>
        <taxon>Aedes</taxon>
        <taxon>Stegomyia</taxon>
    </lineage>
</organism>
<dbReference type="GO" id="GO:0005886">
    <property type="term" value="C:plasma membrane"/>
    <property type="evidence" value="ECO:0007669"/>
    <property type="project" value="TreeGrafter"/>
</dbReference>
<dbReference type="PROSITE" id="PS51450">
    <property type="entry name" value="LRR"/>
    <property type="match status" value="3"/>
</dbReference>
<dbReference type="EnsemblMetazoa" id="AAEL027951-RA">
    <property type="protein sequence ID" value="AAEL027951-PA"/>
    <property type="gene ID" value="AAEL027951"/>
</dbReference>
<keyword evidence="8" id="KW-0472">Membrane</keyword>
<evidence type="ECO:0000256" key="4">
    <source>
        <dbReference type="ARBA" id="ARBA00022692"/>
    </source>
</evidence>
<dbReference type="FunCoup" id="A0A6I8U9D1">
    <property type="interactions" value="90"/>
</dbReference>
<dbReference type="SMR" id="A0A6I8U9D1"/>
<keyword evidence="10" id="KW-0325">Glycoprotein</keyword>
<evidence type="ECO:0000256" key="8">
    <source>
        <dbReference type="ARBA" id="ARBA00023136"/>
    </source>
</evidence>
<dbReference type="AlphaFoldDB" id="A0A6I8U9D1"/>
<proteinExistence type="inferred from homology"/>
<reference evidence="11" key="2">
    <citation type="submission" date="2020-05" db="UniProtKB">
        <authorList>
            <consortium name="EnsemblMetazoa"/>
        </authorList>
    </citation>
    <scope>IDENTIFICATION</scope>
    <source>
        <strain evidence="11">LVP_AGWG</strain>
    </source>
</reference>
<keyword evidence="12" id="KW-1185">Reference proteome</keyword>
<sequence>MKRIRKIVFIARHALLFMLKQSTMKRFVVVSFVLNLVLALAQQNQDYVIGAELLNRPSATSSDSDKFSCPEAHPFVDCSCMHAIIDYEIQCPIVNPEIIVKIKPEAYAQIQCYDRHDLSVLPSLKSGNTTQVKVIHCPLPEDKSILQLVSFLGVENVKDFWYQNYGKSVEVQLSRSHFAGMQGLEKLFLSAGIDYIQQDLFTDLRNLKWLVLQGNNLTRLGNVFNSLIDLIILELGANQITDLDAGFLQKQSKLRHLNLWHNEIRKVSKDMFRGAESLEELDLSVNLIKYLEPDVFDELPLLSTLNLGFNQLQSIPKGLLSSNHLMKEFRMINNQGQMDVLPDELFGNLPNLITVILSRNRFFEIPSSLFIGSSAIQHIDLSYNNLRFLPEQLLRDQHWLQHLNVANNRLEIIPDELLENTSELTFLDLSFNRLQNISAKAFASLDKLIELHLENNGILEIDLFAFSAVGNLQSLFLQNNHLQYEDSTDKSPFQYLNNLRVLNLKNNSISAILHDWNYNALQLHELDLSHNKFTRLTYLNLHFISRDIRIDLTHNQISRVDMSGFRIPSASKQPRKTGKIWVNLNANPLDCSCSALSFIQYIQDPSSSVRRIQFSTRELHCLAPENLNGTKVSIVPLADLTCRLDQPRCPEECHCSQRPIDLTVVVNCTGRGLIRIPQLPHPETFGYSSIELHIDNNSINELPTEGLSAVSMLFTRNNSISQLKNLPSNLRVLDVSMNRLTTLDAITIQALNGSLPLERLHLGSNPWQCDCSSAPFLDFVQQTYQLIADTIHITCPNGQRLVAFSVVELCKERWIMIVAVSLSILVLGLFVGISTALCFAYNNEIKIWLFKRNLLMCWVTEQEVDKDKQFDAFISYSHHDEDFVANHLVPTLEQPPMNFRTCWHVRDWTPGELITEQMTQSISESRRTIVVLSKGFLESVWARMEFRTAHLNSIAERRSRVIVILYEHFGDIEQLDADLKAYLRTNTYIRWGDPWFWDRLQYAMPHAPRIRGVKELRCARSYELGLFEDRMEMSKSQIIAYDAFRGYLNPTLSRSIGRSLEEFDGDGNFEGVDALDSRCFDELIIIITKESEV</sequence>
<dbReference type="InterPro" id="IPR000157">
    <property type="entry name" value="TIR_dom"/>
</dbReference>
<dbReference type="InterPro" id="IPR001611">
    <property type="entry name" value="Leu-rich_rpt"/>
</dbReference>
<evidence type="ECO:0000256" key="9">
    <source>
        <dbReference type="ARBA" id="ARBA00023170"/>
    </source>
</evidence>
<evidence type="ECO:0000256" key="1">
    <source>
        <dbReference type="ARBA" id="ARBA00004479"/>
    </source>
</evidence>
<dbReference type="SMART" id="SM00369">
    <property type="entry name" value="LRR_TYP"/>
    <property type="match status" value="12"/>
</dbReference>
<evidence type="ECO:0000313" key="12">
    <source>
        <dbReference type="Proteomes" id="UP000008820"/>
    </source>
</evidence>
<protein>
    <submittedName>
        <fullName evidence="11">Uncharacterized protein</fullName>
    </submittedName>
</protein>
<keyword evidence="6" id="KW-0677">Repeat</keyword>
<name>A0A6I8U9D1_AEDAE</name>
<comment type="similarity">
    <text evidence="2">Belongs to the Toll-like receptor family.</text>
</comment>
<dbReference type="SMART" id="SM00364">
    <property type="entry name" value="LRR_BAC"/>
    <property type="match status" value="7"/>
</dbReference>
<dbReference type="Pfam" id="PF13855">
    <property type="entry name" value="LRR_8"/>
    <property type="match status" value="3"/>
</dbReference>
<dbReference type="FunFam" id="3.40.50.10140:FF:000020">
    <property type="entry name" value="Blast:Protein toll"/>
    <property type="match status" value="1"/>
</dbReference>
<dbReference type="PROSITE" id="PS50104">
    <property type="entry name" value="TIR"/>
    <property type="match status" value="1"/>
</dbReference>
<evidence type="ECO:0000313" key="11">
    <source>
        <dbReference type="EnsemblMetazoa" id="AAEL027951-PA"/>
    </source>
</evidence>
<keyword evidence="3" id="KW-0433">Leucine-rich repeat</keyword>
<dbReference type="SMART" id="SM00082">
    <property type="entry name" value="LRRCT"/>
    <property type="match status" value="2"/>
</dbReference>
<dbReference type="PANTHER" id="PTHR24365">
    <property type="entry name" value="TOLL-LIKE RECEPTOR"/>
    <property type="match status" value="1"/>
</dbReference>
<gene>
    <name evidence="11" type="primary">5578273</name>
</gene>
<keyword evidence="9" id="KW-0675">Receptor</keyword>
<dbReference type="SMART" id="SM00255">
    <property type="entry name" value="TIR"/>
    <property type="match status" value="1"/>
</dbReference>
<dbReference type="PANTHER" id="PTHR24365:SF541">
    <property type="entry name" value="PROTEIN TOLL-RELATED"/>
    <property type="match status" value="1"/>
</dbReference>
<keyword evidence="5" id="KW-0732">Signal</keyword>
<accession>A0A6I8U9D1</accession>
<dbReference type="InParanoid" id="A0A6I8U9D1"/>
<evidence type="ECO:0000256" key="3">
    <source>
        <dbReference type="ARBA" id="ARBA00022614"/>
    </source>
</evidence>
<dbReference type="InterPro" id="IPR000483">
    <property type="entry name" value="Cys-rich_flank_reg_C"/>
</dbReference>
<dbReference type="GO" id="GO:0002224">
    <property type="term" value="P:toll-like receptor signaling pathway"/>
    <property type="evidence" value="ECO:0007669"/>
    <property type="project" value="TreeGrafter"/>
</dbReference>
<keyword evidence="4" id="KW-0812">Transmembrane</keyword>
<dbReference type="Gene3D" id="3.80.10.10">
    <property type="entry name" value="Ribonuclease Inhibitor"/>
    <property type="match status" value="3"/>
</dbReference>
<evidence type="ECO:0000256" key="2">
    <source>
        <dbReference type="ARBA" id="ARBA00009634"/>
    </source>
</evidence>
<evidence type="ECO:0000256" key="6">
    <source>
        <dbReference type="ARBA" id="ARBA00022737"/>
    </source>
</evidence>
<keyword evidence="7" id="KW-1133">Transmembrane helix</keyword>
<dbReference type="InterPro" id="IPR035897">
    <property type="entry name" value="Toll_tir_struct_dom_sf"/>
</dbReference>
<dbReference type="PRINTS" id="PR01537">
    <property type="entry name" value="INTRLKN1R1F"/>
</dbReference>
<dbReference type="InterPro" id="IPR032675">
    <property type="entry name" value="LRR_dom_sf"/>
</dbReference>
<dbReference type="Gene3D" id="3.40.50.10140">
    <property type="entry name" value="Toll/interleukin-1 receptor homology (TIR) domain"/>
    <property type="match status" value="1"/>
</dbReference>
<dbReference type="Proteomes" id="UP000008820">
    <property type="component" value="Chromosome 1"/>
</dbReference>
<dbReference type="Pfam" id="PF13676">
    <property type="entry name" value="TIR_2"/>
    <property type="match status" value="1"/>
</dbReference>
<dbReference type="SUPFAM" id="SSF52200">
    <property type="entry name" value="Toll/Interleukin receptor TIR domain"/>
    <property type="match status" value="1"/>
</dbReference>
<comment type="subcellular location">
    <subcellularLocation>
        <location evidence="1">Membrane</location>
        <topology evidence="1">Single-pass type I membrane protein</topology>
    </subcellularLocation>
</comment>
<dbReference type="GO" id="GO:0038023">
    <property type="term" value="F:signaling receptor activity"/>
    <property type="evidence" value="ECO:0007669"/>
    <property type="project" value="TreeGrafter"/>
</dbReference>
<evidence type="ECO:0000256" key="5">
    <source>
        <dbReference type="ARBA" id="ARBA00022729"/>
    </source>
</evidence>
<evidence type="ECO:0000256" key="7">
    <source>
        <dbReference type="ARBA" id="ARBA00022989"/>
    </source>
</evidence>
<dbReference type="SUPFAM" id="SSF52058">
    <property type="entry name" value="L domain-like"/>
    <property type="match status" value="2"/>
</dbReference>
<evidence type="ECO:0000256" key="10">
    <source>
        <dbReference type="ARBA" id="ARBA00023180"/>
    </source>
</evidence>
<reference evidence="11 12" key="1">
    <citation type="submission" date="2017-06" db="EMBL/GenBank/DDBJ databases">
        <title>Aedes aegypti genome working group (AGWG) sequencing and assembly.</title>
        <authorList>
            <consortium name="Aedes aegypti Genome Working Group (AGWG)"/>
            <person name="Matthews B.J."/>
        </authorList>
    </citation>
    <scope>NUCLEOTIDE SEQUENCE [LARGE SCALE GENOMIC DNA]</scope>
    <source>
        <strain evidence="11 12">LVP_AGWG</strain>
    </source>
</reference>